<evidence type="ECO:0000259" key="5">
    <source>
        <dbReference type="SMART" id="SM00249"/>
    </source>
</evidence>
<keyword evidence="1" id="KW-0479">Metal-binding</keyword>
<sequence length="320" mass="35938">METPNSDGLCDRFVTGNSEIDNWIWIIEYLAKFKSELWMLHDVFEMGPKLPDYLGEQTNEMVAFRCLASLFDSDVAVVVSDANSKVEFDSSESCEYVLQCILDEIPLSELRLGAPGLSKWNLLPFIKSKLLCLPKCALELMLEPSSYEMDTEVLLPCNEEETLRSGGKETEQDIPSGAEPDLMERTEGGQSFFRDIGDGADEISRPDVLFDRRTEGIQNESDGRLSSPVEKVYRCIQCKESGMLLFCSKDGCEVMVHQKCLKMPPDYDDAGNFYCSLCAVTCAPAEFLQSQDEVAKSRKKLVSFLRLVSEVNKKKSKEGT</sequence>
<keyword evidence="3" id="KW-0862">Zinc</keyword>
<dbReference type="EMBL" id="KB870806">
    <property type="protein sequence ID" value="EOA34118.1"/>
    <property type="molecule type" value="Genomic_DNA"/>
</dbReference>
<feature type="domain" description="Zinc finger PHD-type" evidence="5">
    <location>
        <begin position="234"/>
        <end position="279"/>
    </location>
</feature>
<keyword evidence="2" id="KW-0863">Zinc-finger</keyword>
<dbReference type="InterPro" id="IPR019786">
    <property type="entry name" value="Zinc_finger_PHD-type_CS"/>
</dbReference>
<dbReference type="SUPFAM" id="SSF57903">
    <property type="entry name" value="FYVE/PHD zinc finger"/>
    <property type="match status" value="1"/>
</dbReference>
<evidence type="ECO:0000256" key="1">
    <source>
        <dbReference type="ARBA" id="ARBA00022723"/>
    </source>
</evidence>
<dbReference type="AlphaFoldDB" id="R0IBV8"/>
<dbReference type="Gene3D" id="3.30.40.10">
    <property type="entry name" value="Zinc/RING finger domain, C3HC4 (zinc finger)"/>
    <property type="match status" value="1"/>
</dbReference>
<proteinExistence type="predicted"/>
<reference evidence="7" key="1">
    <citation type="journal article" date="2013" name="Nat. Genet.">
        <title>The Capsella rubella genome and the genomic consequences of rapid mating system evolution.</title>
        <authorList>
            <person name="Slotte T."/>
            <person name="Hazzouri K.M."/>
            <person name="Agren J.A."/>
            <person name="Koenig D."/>
            <person name="Maumus F."/>
            <person name="Guo Y.L."/>
            <person name="Steige K."/>
            <person name="Platts A.E."/>
            <person name="Escobar J.S."/>
            <person name="Newman L.K."/>
            <person name="Wang W."/>
            <person name="Mandakova T."/>
            <person name="Vello E."/>
            <person name="Smith L.M."/>
            <person name="Henz S.R."/>
            <person name="Steffen J."/>
            <person name="Takuno S."/>
            <person name="Brandvain Y."/>
            <person name="Coop G."/>
            <person name="Andolfatto P."/>
            <person name="Hu T.T."/>
            <person name="Blanchette M."/>
            <person name="Clark R.M."/>
            <person name="Quesneville H."/>
            <person name="Nordborg M."/>
            <person name="Gaut B.S."/>
            <person name="Lysak M.A."/>
            <person name="Jenkins J."/>
            <person name="Grimwood J."/>
            <person name="Chapman J."/>
            <person name="Prochnik S."/>
            <person name="Shu S."/>
            <person name="Rokhsar D."/>
            <person name="Schmutz J."/>
            <person name="Weigel D."/>
            <person name="Wright S.I."/>
        </authorList>
    </citation>
    <scope>NUCLEOTIDE SEQUENCE [LARGE SCALE GENOMIC DNA]</scope>
    <source>
        <strain evidence="7">cv. Monte Gargano</strain>
    </source>
</reference>
<name>R0IBV8_9BRAS</name>
<organism evidence="6 7">
    <name type="scientific">Capsella rubella</name>
    <dbReference type="NCBI Taxonomy" id="81985"/>
    <lineage>
        <taxon>Eukaryota</taxon>
        <taxon>Viridiplantae</taxon>
        <taxon>Streptophyta</taxon>
        <taxon>Embryophyta</taxon>
        <taxon>Tracheophyta</taxon>
        <taxon>Spermatophyta</taxon>
        <taxon>Magnoliopsida</taxon>
        <taxon>eudicotyledons</taxon>
        <taxon>Gunneridae</taxon>
        <taxon>Pentapetalae</taxon>
        <taxon>rosids</taxon>
        <taxon>malvids</taxon>
        <taxon>Brassicales</taxon>
        <taxon>Brassicaceae</taxon>
        <taxon>Camelineae</taxon>
        <taxon>Capsella</taxon>
    </lineage>
</organism>
<dbReference type="InterPro" id="IPR011011">
    <property type="entry name" value="Znf_FYVE_PHD"/>
</dbReference>
<evidence type="ECO:0000313" key="7">
    <source>
        <dbReference type="Proteomes" id="UP000029121"/>
    </source>
</evidence>
<dbReference type="KEGG" id="crb:17896308"/>
<feature type="compositionally biased region" description="Basic and acidic residues" evidence="4">
    <location>
        <begin position="161"/>
        <end position="171"/>
    </location>
</feature>
<dbReference type="PROSITE" id="PS01359">
    <property type="entry name" value="ZF_PHD_1"/>
    <property type="match status" value="1"/>
</dbReference>
<dbReference type="STRING" id="81985.R0IBV8"/>
<dbReference type="OrthoDB" id="608866at2759"/>
<evidence type="ECO:0000256" key="2">
    <source>
        <dbReference type="ARBA" id="ARBA00022771"/>
    </source>
</evidence>
<dbReference type="InterPro" id="IPR013083">
    <property type="entry name" value="Znf_RING/FYVE/PHD"/>
</dbReference>
<evidence type="ECO:0000256" key="3">
    <source>
        <dbReference type="ARBA" id="ARBA00022833"/>
    </source>
</evidence>
<dbReference type="SMART" id="SM00249">
    <property type="entry name" value="PHD"/>
    <property type="match status" value="1"/>
</dbReference>
<dbReference type="eggNOG" id="ENOG502QVQV">
    <property type="taxonomic scope" value="Eukaryota"/>
</dbReference>
<gene>
    <name evidence="6" type="ORF">CARUB_v10021620mg</name>
</gene>
<keyword evidence="7" id="KW-1185">Reference proteome</keyword>
<accession>R0IBV8</accession>
<dbReference type="GO" id="GO:0008270">
    <property type="term" value="F:zinc ion binding"/>
    <property type="evidence" value="ECO:0007669"/>
    <property type="project" value="UniProtKB-KW"/>
</dbReference>
<dbReference type="Proteomes" id="UP000029121">
    <property type="component" value="Unassembled WGS sequence"/>
</dbReference>
<protein>
    <recommendedName>
        <fullName evidence="5">Zinc finger PHD-type domain-containing protein</fullName>
    </recommendedName>
</protein>
<feature type="region of interest" description="Disordered" evidence="4">
    <location>
        <begin position="161"/>
        <end position="185"/>
    </location>
</feature>
<dbReference type="InterPro" id="IPR001965">
    <property type="entry name" value="Znf_PHD"/>
</dbReference>
<dbReference type="PANTHER" id="PTHR47863">
    <property type="entry name" value="RING/FYVE/PHD ZINC FINGER SUPERFAMILY PROTEIN"/>
    <property type="match status" value="1"/>
</dbReference>
<evidence type="ECO:0000313" key="6">
    <source>
        <dbReference type="EMBL" id="EOA34118.1"/>
    </source>
</evidence>
<dbReference type="PANTHER" id="PTHR47863:SF4">
    <property type="entry name" value="RING_FYVE_PHD ZINC FINGER SUPERFAMILY PROTEIN"/>
    <property type="match status" value="1"/>
</dbReference>
<evidence type="ECO:0000256" key="4">
    <source>
        <dbReference type="SAM" id="MobiDB-lite"/>
    </source>
</evidence>